<dbReference type="PANTHER" id="PTHR30616">
    <property type="entry name" value="UNCHARACTERIZED PROTEIN YFIH"/>
    <property type="match status" value="1"/>
</dbReference>
<dbReference type="AlphaFoldDB" id="A0A6L9Y6K0"/>
<evidence type="ECO:0000256" key="7">
    <source>
        <dbReference type="ARBA" id="ARBA00047989"/>
    </source>
</evidence>
<dbReference type="Proteomes" id="UP000477651">
    <property type="component" value="Unassembled WGS sequence"/>
</dbReference>
<name>A0A6L9Y6K0_9BURK</name>
<evidence type="ECO:0000256" key="8">
    <source>
        <dbReference type="ARBA" id="ARBA00048968"/>
    </source>
</evidence>
<evidence type="ECO:0000256" key="10">
    <source>
        <dbReference type="RuleBase" id="RU361274"/>
    </source>
</evidence>
<comment type="catalytic activity">
    <reaction evidence="1">
        <text>inosine + phosphate = alpha-D-ribose 1-phosphate + hypoxanthine</text>
        <dbReference type="Rhea" id="RHEA:27646"/>
        <dbReference type="ChEBI" id="CHEBI:17368"/>
        <dbReference type="ChEBI" id="CHEBI:17596"/>
        <dbReference type="ChEBI" id="CHEBI:43474"/>
        <dbReference type="ChEBI" id="CHEBI:57720"/>
        <dbReference type="EC" id="2.4.2.1"/>
    </reaction>
    <physiologicalReaction direction="left-to-right" evidence="1">
        <dbReference type="Rhea" id="RHEA:27647"/>
    </physiologicalReaction>
</comment>
<evidence type="ECO:0000256" key="5">
    <source>
        <dbReference type="ARBA" id="ARBA00022801"/>
    </source>
</evidence>
<accession>A0A6L9Y6K0</accession>
<evidence type="ECO:0000313" key="12">
    <source>
        <dbReference type="Proteomes" id="UP000477651"/>
    </source>
</evidence>
<gene>
    <name evidence="11" type="primary">pgeF</name>
    <name evidence="11" type="ORF">F9B74_03815</name>
</gene>
<dbReference type="PANTHER" id="PTHR30616:SF2">
    <property type="entry name" value="PURINE NUCLEOSIDE PHOSPHORYLASE LACC1"/>
    <property type="match status" value="1"/>
</dbReference>
<proteinExistence type="inferred from homology"/>
<dbReference type="CDD" id="cd16833">
    <property type="entry name" value="YfiH"/>
    <property type="match status" value="1"/>
</dbReference>
<comment type="catalytic activity">
    <reaction evidence="7">
        <text>adenosine + H2O + H(+) = inosine + NH4(+)</text>
        <dbReference type="Rhea" id="RHEA:24408"/>
        <dbReference type="ChEBI" id="CHEBI:15377"/>
        <dbReference type="ChEBI" id="CHEBI:15378"/>
        <dbReference type="ChEBI" id="CHEBI:16335"/>
        <dbReference type="ChEBI" id="CHEBI:17596"/>
        <dbReference type="ChEBI" id="CHEBI:28938"/>
        <dbReference type="EC" id="3.5.4.4"/>
    </reaction>
    <physiologicalReaction direction="left-to-right" evidence="7">
        <dbReference type="Rhea" id="RHEA:24409"/>
    </physiologicalReaction>
</comment>
<dbReference type="GO" id="GO:0016787">
    <property type="term" value="F:hydrolase activity"/>
    <property type="evidence" value="ECO:0007669"/>
    <property type="project" value="UniProtKB-KW"/>
</dbReference>
<dbReference type="Pfam" id="PF02578">
    <property type="entry name" value="Cu-oxidase_4"/>
    <property type="match status" value="1"/>
</dbReference>
<comment type="catalytic activity">
    <reaction evidence="9">
        <text>S-methyl-5'-thioadenosine + phosphate = 5-(methylsulfanyl)-alpha-D-ribose 1-phosphate + adenine</text>
        <dbReference type="Rhea" id="RHEA:11852"/>
        <dbReference type="ChEBI" id="CHEBI:16708"/>
        <dbReference type="ChEBI" id="CHEBI:17509"/>
        <dbReference type="ChEBI" id="CHEBI:43474"/>
        <dbReference type="ChEBI" id="CHEBI:58533"/>
        <dbReference type="EC" id="2.4.2.28"/>
    </reaction>
    <physiologicalReaction direction="left-to-right" evidence="9">
        <dbReference type="Rhea" id="RHEA:11853"/>
    </physiologicalReaction>
</comment>
<organism evidence="11 12">
    <name type="scientific">Pelistega ratti</name>
    <dbReference type="NCBI Taxonomy" id="2652177"/>
    <lineage>
        <taxon>Bacteria</taxon>
        <taxon>Pseudomonadati</taxon>
        <taxon>Pseudomonadota</taxon>
        <taxon>Betaproteobacteria</taxon>
        <taxon>Burkholderiales</taxon>
        <taxon>Alcaligenaceae</taxon>
        <taxon>Pelistega</taxon>
    </lineage>
</organism>
<dbReference type="InterPro" id="IPR011324">
    <property type="entry name" value="Cytotoxic_necrot_fac-like_cat"/>
</dbReference>
<evidence type="ECO:0000256" key="1">
    <source>
        <dbReference type="ARBA" id="ARBA00000553"/>
    </source>
</evidence>
<comment type="similarity">
    <text evidence="2 10">Belongs to the purine nucleoside phosphorylase YfiH/LACC1 family.</text>
</comment>
<protein>
    <recommendedName>
        <fullName evidence="10">Purine nucleoside phosphorylase</fullName>
    </recommendedName>
</protein>
<evidence type="ECO:0000256" key="6">
    <source>
        <dbReference type="ARBA" id="ARBA00022833"/>
    </source>
</evidence>
<keyword evidence="6" id="KW-0862">Zinc</keyword>
<evidence type="ECO:0000256" key="4">
    <source>
        <dbReference type="ARBA" id="ARBA00022723"/>
    </source>
</evidence>
<reference evidence="11 12" key="1">
    <citation type="submission" date="2020-02" db="EMBL/GenBank/DDBJ databases">
        <title>Pelistega sp. NLN82 were isolated from wild rodents of the Hainan Island.</title>
        <authorList>
            <person name="Niu N."/>
            <person name="Zhou J."/>
        </authorList>
    </citation>
    <scope>NUCLEOTIDE SEQUENCE [LARGE SCALE GENOMIC DNA]</scope>
    <source>
        <strain evidence="11 12">NLN82</strain>
    </source>
</reference>
<keyword evidence="4" id="KW-0479">Metal-binding</keyword>
<comment type="caution">
    <text evidence="11">The sequence shown here is derived from an EMBL/GenBank/DDBJ whole genome shotgun (WGS) entry which is preliminary data.</text>
</comment>
<evidence type="ECO:0000313" key="11">
    <source>
        <dbReference type="EMBL" id="NEN75454.1"/>
    </source>
</evidence>
<evidence type="ECO:0000256" key="3">
    <source>
        <dbReference type="ARBA" id="ARBA00022679"/>
    </source>
</evidence>
<dbReference type="RefSeq" id="WP_163764119.1">
    <property type="nucleotide sequence ID" value="NZ_JAAGYR010000005.1"/>
</dbReference>
<sequence length="246" mass="27269">MTVINLVSGQPWERVVYGTTTRNIKGYSQAPFDQFNVGLHCGDNAEAVYKNRALLRMILPSEPIWLNQVHGNKVFDADTMVIEPPQVDAAVTTQKETVLAIMTADCLPVVIADLQGEVIGAAHAGWRGLQAGVLENTVQMMLTKKPNITLRAWIGPAISQSVFEVGQEVLDAFTKNNADLAVYFKALPNADKYLADLAGIAAYKLQKKGIQQIEHSGECTYLNAERYFSYRRENPTGRMVTLVWRV</sequence>
<dbReference type="GO" id="GO:0017061">
    <property type="term" value="F:S-methyl-5-thioadenosine phosphorylase activity"/>
    <property type="evidence" value="ECO:0007669"/>
    <property type="project" value="UniProtKB-EC"/>
</dbReference>
<dbReference type="EMBL" id="JAAGYR010000005">
    <property type="protein sequence ID" value="NEN75454.1"/>
    <property type="molecule type" value="Genomic_DNA"/>
</dbReference>
<keyword evidence="5" id="KW-0378">Hydrolase</keyword>
<keyword evidence="12" id="KW-1185">Reference proteome</keyword>
<dbReference type="Gene3D" id="3.60.140.10">
    <property type="entry name" value="CNF1/YfiH-like putative cysteine hydrolases"/>
    <property type="match status" value="1"/>
</dbReference>
<dbReference type="InterPro" id="IPR003730">
    <property type="entry name" value="Cu_polyphenol_OxRdtase"/>
</dbReference>
<evidence type="ECO:0000256" key="9">
    <source>
        <dbReference type="ARBA" id="ARBA00049893"/>
    </source>
</evidence>
<dbReference type="SUPFAM" id="SSF64438">
    <property type="entry name" value="CNF1/YfiH-like putative cysteine hydrolases"/>
    <property type="match status" value="1"/>
</dbReference>
<evidence type="ECO:0000256" key="2">
    <source>
        <dbReference type="ARBA" id="ARBA00007353"/>
    </source>
</evidence>
<dbReference type="NCBIfam" id="TIGR00726">
    <property type="entry name" value="peptidoglycan editing factor PgeF"/>
    <property type="match status" value="1"/>
</dbReference>
<keyword evidence="3" id="KW-0808">Transferase</keyword>
<dbReference type="InterPro" id="IPR038371">
    <property type="entry name" value="Cu_polyphenol_OxRdtase_sf"/>
</dbReference>
<comment type="catalytic activity">
    <reaction evidence="8">
        <text>adenosine + phosphate = alpha-D-ribose 1-phosphate + adenine</text>
        <dbReference type="Rhea" id="RHEA:27642"/>
        <dbReference type="ChEBI" id="CHEBI:16335"/>
        <dbReference type="ChEBI" id="CHEBI:16708"/>
        <dbReference type="ChEBI" id="CHEBI:43474"/>
        <dbReference type="ChEBI" id="CHEBI:57720"/>
        <dbReference type="EC" id="2.4.2.1"/>
    </reaction>
    <physiologicalReaction direction="left-to-right" evidence="8">
        <dbReference type="Rhea" id="RHEA:27643"/>
    </physiologicalReaction>
</comment>
<dbReference type="GO" id="GO:0005507">
    <property type="term" value="F:copper ion binding"/>
    <property type="evidence" value="ECO:0007669"/>
    <property type="project" value="TreeGrafter"/>
</dbReference>